<keyword evidence="2" id="KW-0963">Cytoplasm</keyword>
<dbReference type="InterPro" id="IPR055320">
    <property type="entry name" value="CEP72-like"/>
</dbReference>
<evidence type="ECO:0000256" key="7">
    <source>
        <dbReference type="ARBA" id="ARBA00061023"/>
    </source>
</evidence>
<feature type="compositionally biased region" description="Basic residues" evidence="10">
    <location>
        <begin position="272"/>
        <end position="291"/>
    </location>
</feature>
<dbReference type="Proteomes" id="UP000752171">
    <property type="component" value="Unassembled WGS sequence"/>
</dbReference>
<protein>
    <recommendedName>
        <fullName evidence="8">Centrosomal protein of 72 kDa</fullName>
    </recommendedName>
</protein>
<dbReference type="PROSITE" id="PS51450">
    <property type="entry name" value="LRR"/>
    <property type="match status" value="2"/>
</dbReference>
<dbReference type="SUPFAM" id="SSF52058">
    <property type="entry name" value="L domain-like"/>
    <property type="match status" value="1"/>
</dbReference>
<evidence type="ECO:0000256" key="4">
    <source>
        <dbReference type="ARBA" id="ARBA00022737"/>
    </source>
</evidence>
<dbReference type="GO" id="GO:0034451">
    <property type="term" value="C:centriolar satellite"/>
    <property type="evidence" value="ECO:0007669"/>
    <property type="project" value="UniProtKB-ARBA"/>
</dbReference>
<feature type="compositionally biased region" description="Basic and acidic residues" evidence="10">
    <location>
        <begin position="171"/>
        <end position="187"/>
    </location>
</feature>
<feature type="region of interest" description="Disordered" evidence="10">
    <location>
        <begin position="171"/>
        <end position="242"/>
    </location>
</feature>
<keyword evidence="5 9" id="KW-0175">Coiled coil</keyword>
<evidence type="ECO:0000256" key="2">
    <source>
        <dbReference type="ARBA" id="ARBA00022490"/>
    </source>
</evidence>
<evidence type="ECO:0000256" key="1">
    <source>
        <dbReference type="ARBA" id="ARBA00004300"/>
    </source>
</evidence>
<dbReference type="Pfam" id="PF14580">
    <property type="entry name" value="LRR_9"/>
    <property type="match status" value="1"/>
</dbReference>
<dbReference type="OrthoDB" id="676979at2759"/>
<evidence type="ECO:0000256" key="3">
    <source>
        <dbReference type="ARBA" id="ARBA00022614"/>
    </source>
</evidence>
<dbReference type="PANTHER" id="PTHR23311">
    <property type="entry name" value="HEAT SHOCK REGULATED 2"/>
    <property type="match status" value="1"/>
</dbReference>
<feature type="compositionally biased region" description="Polar residues" evidence="10">
    <location>
        <begin position="321"/>
        <end position="345"/>
    </location>
</feature>
<evidence type="ECO:0000256" key="10">
    <source>
        <dbReference type="SAM" id="MobiDB-lite"/>
    </source>
</evidence>
<evidence type="ECO:0000256" key="6">
    <source>
        <dbReference type="ARBA" id="ARBA00023212"/>
    </source>
</evidence>
<dbReference type="Gene3D" id="3.80.10.10">
    <property type="entry name" value="Ribonuclease Inhibitor"/>
    <property type="match status" value="1"/>
</dbReference>
<dbReference type="EMBL" id="JAICCE010000001">
    <property type="protein sequence ID" value="KAG9283807.1"/>
    <property type="molecule type" value="Genomic_DNA"/>
</dbReference>
<reference evidence="11 12" key="1">
    <citation type="submission" date="2021-07" db="EMBL/GenBank/DDBJ databases">
        <authorList>
            <person name="Imarazene B."/>
            <person name="Zahm M."/>
            <person name="Klopp C."/>
            <person name="Cabau C."/>
            <person name="Beille S."/>
            <person name="Jouanno E."/>
            <person name="Castinel A."/>
            <person name="Lluch J."/>
            <person name="Gil L."/>
            <person name="Kuchtly C."/>
            <person name="Lopez Roques C."/>
            <person name="Donnadieu C."/>
            <person name="Parrinello H."/>
            <person name="Journot L."/>
            <person name="Du K."/>
            <person name="Schartl M."/>
            <person name="Retaux S."/>
            <person name="Guiguen Y."/>
        </authorList>
    </citation>
    <scope>NUCLEOTIDE SEQUENCE [LARGE SCALE GENOMIC DNA]</scope>
    <source>
        <strain evidence="11">Pach_M1</strain>
        <tissue evidence="11">Testis</tissue>
    </source>
</reference>
<keyword evidence="6" id="KW-0206">Cytoskeleton</keyword>
<keyword evidence="3" id="KW-0433">Leucine-rich repeat</keyword>
<evidence type="ECO:0000256" key="8">
    <source>
        <dbReference type="ARBA" id="ARBA00070210"/>
    </source>
</evidence>
<feature type="coiled-coil region" evidence="9">
    <location>
        <begin position="451"/>
        <end position="524"/>
    </location>
</feature>
<feature type="region of interest" description="Disordered" evidence="10">
    <location>
        <begin position="257"/>
        <end position="407"/>
    </location>
</feature>
<sequence>MRRARLLRPFETMAAESVSVTEQWIREKLSLQHRCLADVRSLSLPGSGYETGKIRHLGISLKNFVRLKSLDLSYNVLDSVQGIVHLKLLEKLNLYYNRISSLEEVLTLCRLQNLQELDLRLNPVVQKHPHYRLYLVHAISKLRKLDDCAVRDRERRAALMHFSVESALKPDHSSQLLTEEKRERSSDPRIASVKKMMMRKLSLREGNEETALNHRFSSSDPLPHTERKTTAESQCTHSSDRENASEIIHLINTYDSDASSAQNQHPKPGLGKSHRKHDTHTQRAVRHRKSTLKTSEAPRVTFVDVNGSPERRCSEPVKNSPIHSRTQAESNFTPHPSNKSKTTVKPGTVSKPGIGDDKRAQVVKNYFESRENPVLHPPRLTYPNTGEDGPQQRPSTKPETAGKPCKGGYKKPMELLLSLVDEYWSGKKKNHNTKHFFMHAVRILCMMEQEVVGGEEEMEALKQKIQTLNSRAELQQKHHQSEIQSLTNQLQRAHASIQQLDEQLRSVLEENVSLQKQLIRLEQKLLSDQLREASSSADAGLLITFL</sequence>
<dbReference type="InterPro" id="IPR001611">
    <property type="entry name" value="Leu-rich_rpt"/>
</dbReference>
<comment type="subcellular location">
    <subcellularLocation>
        <location evidence="1">Cytoplasm</location>
        <location evidence="1">Cytoskeleton</location>
        <location evidence="1">Microtubule organizing center</location>
        <location evidence="1">Centrosome</location>
    </subcellularLocation>
</comment>
<proteinExistence type="inferred from homology"/>
<evidence type="ECO:0000313" key="12">
    <source>
        <dbReference type="Proteomes" id="UP000752171"/>
    </source>
</evidence>
<evidence type="ECO:0000313" key="11">
    <source>
        <dbReference type="EMBL" id="KAG9283807.1"/>
    </source>
</evidence>
<keyword evidence="4" id="KW-0677">Repeat</keyword>
<gene>
    <name evidence="11" type="primary">CEP72</name>
    <name evidence="11" type="ORF">AMEX_G2616</name>
</gene>
<evidence type="ECO:0000256" key="5">
    <source>
        <dbReference type="ARBA" id="ARBA00023054"/>
    </source>
</evidence>
<comment type="similarity">
    <text evidence="7">Belongs to the CEP72 family.</text>
</comment>
<organism evidence="11 12">
    <name type="scientific">Astyanax mexicanus</name>
    <name type="common">Blind cave fish</name>
    <name type="synonym">Astyanax fasciatus mexicanus</name>
    <dbReference type="NCBI Taxonomy" id="7994"/>
    <lineage>
        <taxon>Eukaryota</taxon>
        <taxon>Metazoa</taxon>
        <taxon>Chordata</taxon>
        <taxon>Craniata</taxon>
        <taxon>Vertebrata</taxon>
        <taxon>Euteleostomi</taxon>
        <taxon>Actinopterygii</taxon>
        <taxon>Neopterygii</taxon>
        <taxon>Teleostei</taxon>
        <taxon>Ostariophysi</taxon>
        <taxon>Characiformes</taxon>
        <taxon>Characoidei</taxon>
        <taxon>Acestrorhamphidae</taxon>
        <taxon>Acestrorhamphinae</taxon>
        <taxon>Astyanax</taxon>
    </lineage>
</organism>
<dbReference type="AlphaFoldDB" id="A0A8T2MJV9"/>
<accession>A0A8T2MJV9</accession>
<name>A0A8T2MJV9_ASTMX</name>
<dbReference type="FunFam" id="3.80.10.10:FF:000489">
    <property type="entry name" value="Centrosomal protein of 72 kDa"/>
    <property type="match status" value="1"/>
</dbReference>
<comment type="caution">
    <text evidence="11">The sequence shown here is derived from an EMBL/GenBank/DDBJ whole genome shotgun (WGS) entry which is preliminary data.</text>
</comment>
<dbReference type="InterPro" id="IPR032675">
    <property type="entry name" value="LRR_dom_sf"/>
</dbReference>
<dbReference type="PANTHER" id="PTHR23311:SF5">
    <property type="entry name" value="CENTROSOMAL PROTEIN OF 72 KDA"/>
    <property type="match status" value="1"/>
</dbReference>
<evidence type="ECO:0000256" key="9">
    <source>
        <dbReference type="SAM" id="Coils"/>
    </source>
</evidence>